<keyword evidence="1" id="KW-0456">Lyase</keyword>
<dbReference type="GO" id="GO:0045490">
    <property type="term" value="P:pectin catabolic process"/>
    <property type="evidence" value="ECO:0007669"/>
    <property type="project" value="InterPro"/>
</dbReference>
<proteinExistence type="predicted"/>
<dbReference type="InterPro" id="IPR010702">
    <property type="entry name" value="Pectate_lyase_2"/>
</dbReference>
<comment type="caution">
    <text evidence="1">The sequence shown here is derived from an EMBL/GenBank/DDBJ whole genome shotgun (WGS) entry which is preliminary data.</text>
</comment>
<dbReference type="GO" id="GO:0016837">
    <property type="term" value="F:carbon-oxygen lyase activity, acting on polysaccharides"/>
    <property type="evidence" value="ECO:0007669"/>
    <property type="project" value="InterPro"/>
</dbReference>
<dbReference type="AlphaFoldDB" id="A0A4C2ETE9"/>
<dbReference type="InterPro" id="IPR008928">
    <property type="entry name" value="6-hairpin_glycosidase_sf"/>
</dbReference>
<organism evidence="1 2">
    <name type="scientific">Haloarcula mannanilytica</name>
    <dbReference type="NCBI Taxonomy" id="2509225"/>
    <lineage>
        <taxon>Archaea</taxon>
        <taxon>Methanobacteriati</taxon>
        <taxon>Methanobacteriota</taxon>
        <taxon>Stenosarchaea group</taxon>
        <taxon>Halobacteria</taxon>
        <taxon>Halobacteriales</taxon>
        <taxon>Haloarculaceae</taxon>
        <taxon>Haloarcula</taxon>
    </lineage>
</organism>
<dbReference type="Gene3D" id="1.50.10.20">
    <property type="match status" value="2"/>
</dbReference>
<reference evidence="1 2" key="1">
    <citation type="submission" date="2019-02" db="EMBL/GenBank/DDBJ databases">
        <title>Haloarcula mannanilyticum sp. nov., a mannan degrading haloarchaeon isolated from commercial salt.</title>
        <authorList>
            <person name="Enomoto S."/>
            <person name="Shimane Y."/>
            <person name="Kamekura M."/>
            <person name="Ito T."/>
            <person name="Moriya O."/>
            <person name="Ihara K."/>
            <person name="Takahashi-Ando N."/>
            <person name="Fukushima Y."/>
            <person name="Yoshida Y."/>
            <person name="Usama R."/>
            <person name="Takai K."/>
            <person name="Minegishi H."/>
        </authorList>
    </citation>
    <scope>NUCLEOTIDE SEQUENCE [LARGE SCALE GENOMIC DNA]</scope>
    <source>
        <strain evidence="1 2">MD130-1</strain>
    </source>
</reference>
<protein>
    <submittedName>
        <fullName evidence="1">Pectate lyase</fullName>
    </submittedName>
</protein>
<dbReference type="SUPFAM" id="SSF48208">
    <property type="entry name" value="Six-hairpin glycosidases"/>
    <property type="match status" value="2"/>
</dbReference>
<dbReference type="EMBL" id="BIXZ01000011">
    <property type="protein sequence ID" value="GCF15873.1"/>
    <property type="molecule type" value="Genomic_DNA"/>
</dbReference>
<keyword evidence="2" id="KW-1185">Reference proteome</keyword>
<sequence>MSVPSASELIDGVQLHADTVLEHARDDYGDESTPLLVDALDATTRAGVKYDGRDVADGYLSNVALQQSFLRALVGLSEITNDETYRSKAEDIISWTFEHATDDIGLVYWGGHAAYDLEADEVVVGKSDHELKFEYPFYELLYDVSPDATRQFVKAFWNAHVLDWDSLDFNRHGGWNEPIGTLWDHEYEGGDVFFWGDGLTFVNTGSDLYYAAGVLADLTGEDEPLAWAKRLAHRYVETRQDPGISGYQFSQHASYCNGPEIRGDRAQYQFAPYIHGDHRIFEGTLFRPRPIVQRQQLALAGRLDERGAAFAQWAVEELRAWREAAYRPSDNEFAPMLTDGLSLEGFVIRREGYFGPKGRVIGPIEAGPGFLWAYARAYRIVGDDLCYATARDIVAGIGLGDIGAPEESPSLGFDVGPEAVGPELLSGLLELYRASGDDTYLDAAASIGGRLLDERENGLFTDTRGLAVLDNPTPLALLRLAAALRGGPLDTLPVAVGNRQSPKGGI</sequence>
<dbReference type="RefSeq" id="WP_137685287.1">
    <property type="nucleotide sequence ID" value="NZ_BIXZ01000011.1"/>
</dbReference>
<accession>A0A4C2ETE9</accession>
<dbReference type="GO" id="GO:0042597">
    <property type="term" value="C:periplasmic space"/>
    <property type="evidence" value="ECO:0007669"/>
    <property type="project" value="InterPro"/>
</dbReference>
<dbReference type="OrthoDB" id="185515at2157"/>
<evidence type="ECO:0000313" key="2">
    <source>
        <dbReference type="Proteomes" id="UP000304382"/>
    </source>
</evidence>
<name>A0A4C2ETE9_9EURY</name>
<evidence type="ECO:0000313" key="1">
    <source>
        <dbReference type="EMBL" id="GCF15873.1"/>
    </source>
</evidence>
<gene>
    <name evidence="1" type="primary">pelY</name>
    <name evidence="1" type="ORF">Harman_38080</name>
</gene>
<dbReference type="Pfam" id="PF06917">
    <property type="entry name" value="Pectate_lyase_2"/>
    <property type="match status" value="1"/>
</dbReference>
<dbReference type="Proteomes" id="UP000304382">
    <property type="component" value="Unassembled WGS sequence"/>
</dbReference>